<evidence type="ECO:0008006" key="4">
    <source>
        <dbReference type="Google" id="ProtNLM"/>
    </source>
</evidence>
<dbReference type="OMA" id="MTVMQKL"/>
<proteinExistence type="predicted"/>
<evidence type="ECO:0000313" key="3">
    <source>
        <dbReference type="Proteomes" id="UP000029981"/>
    </source>
</evidence>
<dbReference type="CDD" id="cd22904">
    <property type="entry name" value="NDUFA3_plant"/>
    <property type="match status" value="1"/>
</dbReference>
<dbReference type="InterPro" id="IPR059243">
    <property type="entry name" value="At2g46540-like"/>
</dbReference>
<keyword evidence="1" id="KW-0812">Transmembrane</keyword>
<reference evidence="2 3" key="1">
    <citation type="journal article" date="2009" name="Nat. Genet.">
        <title>The genome of the cucumber, Cucumis sativus L.</title>
        <authorList>
            <person name="Huang S."/>
            <person name="Li R."/>
            <person name="Zhang Z."/>
            <person name="Li L."/>
            <person name="Gu X."/>
            <person name="Fan W."/>
            <person name="Lucas W.J."/>
            <person name="Wang X."/>
            <person name="Xie B."/>
            <person name="Ni P."/>
            <person name="Ren Y."/>
            <person name="Zhu H."/>
            <person name="Li J."/>
            <person name="Lin K."/>
            <person name="Jin W."/>
            <person name="Fei Z."/>
            <person name="Li G."/>
            <person name="Staub J."/>
            <person name="Kilian A."/>
            <person name="van der Vossen E.A."/>
            <person name="Wu Y."/>
            <person name="Guo J."/>
            <person name="He J."/>
            <person name="Jia Z."/>
            <person name="Ren Y."/>
            <person name="Tian G."/>
            <person name="Lu Y."/>
            <person name="Ruan J."/>
            <person name="Qian W."/>
            <person name="Wang M."/>
            <person name="Huang Q."/>
            <person name="Li B."/>
            <person name="Xuan Z."/>
            <person name="Cao J."/>
            <person name="Asan"/>
            <person name="Wu Z."/>
            <person name="Zhang J."/>
            <person name="Cai Q."/>
            <person name="Bai Y."/>
            <person name="Zhao B."/>
            <person name="Han Y."/>
            <person name="Li Y."/>
            <person name="Li X."/>
            <person name="Wang S."/>
            <person name="Shi Q."/>
            <person name="Liu S."/>
            <person name="Cho W.K."/>
            <person name="Kim J.Y."/>
            <person name="Xu Y."/>
            <person name="Heller-Uszynska K."/>
            <person name="Miao H."/>
            <person name="Cheng Z."/>
            <person name="Zhang S."/>
            <person name="Wu J."/>
            <person name="Yang Y."/>
            <person name="Kang H."/>
            <person name="Li M."/>
            <person name="Liang H."/>
            <person name="Ren X."/>
            <person name="Shi Z."/>
            <person name="Wen M."/>
            <person name="Jian M."/>
            <person name="Yang H."/>
            <person name="Zhang G."/>
            <person name="Yang Z."/>
            <person name="Chen R."/>
            <person name="Liu S."/>
            <person name="Li J."/>
            <person name="Ma L."/>
            <person name="Liu H."/>
            <person name="Zhou Y."/>
            <person name="Zhao J."/>
            <person name="Fang X."/>
            <person name="Li G."/>
            <person name="Fang L."/>
            <person name="Li Y."/>
            <person name="Liu D."/>
            <person name="Zheng H."/>
            <person name="Zhang Y."/>
            <person name="Qin N."/>
            <person name="Li Z."/>
            <person name="Yang G."/>
            <person name="Yang S."/>
            <person name="Bolund L."/>
            <person name="Kristiansen K."/>
            <person name="Zheng H."/>
            <person name="Li S."/>
            <person name="Zhang X."/>
            <person name="Yang H."/>
            <person name="Wang J."/>
            <person name="Sun R."/>
            <person name="Zhang B."/>
            <person name="Jiang S."/>
            <person name="Wang J."/>
            <person name="Du Y."/>
            <person name="Li S."/>
        </authorList>
    </citation>
    <scope>NUCLEOTIDE SEQUENCE [LARGE SCALE GENOMIC DNA]</scope>
    <source>
        <strain evidence="3">cv. 9930</strain>
    </source>
</reference>
<feature type="transmembrane region" description="Helical" evidence="1">
    <location>
        <begin position="16"/>
        <end position="38"/>
    </location>
</feature>
<dbReference type="KEGG" id="csv:101213029"/>
<reference evidence="2 3" key="3">
    <citation type="journal article" date="2010" name="BMC Genomics">
        <title>Transcriptome sequencing and comparative analysis of cucumber flowers with different sex types.</title>
        <authorList>
            <person name="Guo S."/>
            <person name="Zheng Y."/>
            <person name="Joung J.G."/>
            <person name="Liu S."/>
            <person name="Zhang Z."/>
            <person name="Crasta O.R."/>
            <person name="Sobral B.W."/>
            <person name="Xu Y."/>
            <person name="Huang S."/>
            <person name="Fei Z."/>
        </authorList>
    </citation>
    <scope>NUCLEOTIDE SEQUENCE [LARGE SCALE GENOMIC DNA]</scope>
    <source>
        <strain evidence="3">cv. 9930</strain>
    </source>
</reference>
<keyword evidence="1" id="KW-1133">Transmembrane helix</keyword>
<accession>A0A0A0KFJ9</accession>
<sequence>MPVMEKLKMFVVQEPVVAASCLIGGIGLFLPAFVRPILDSYAASKQAPQPVLSDVVAGMTGKK</sequence>
<dbReference type="PANTHER" id="PTHR36026:SF1">
    <property type="entry name" value="OS05G0542100 PROTEIN"/>
    <property type="match status" value="1"/>
</dbReference>
<dbReference type="AlphaFoldDB" id="A0A0A0KFJ9"/>
<organism evidence="2 3">
    <name type="scientific">Cucumis sativus</name>
    <name type="common">Cucumber</name>
    <dbReference type="NCBI Taxonomy" id="3659"/>
    <lineage>
        <taxon>Eukaryota</taxon>
        <taxon>Viridiplantae</taxon>
        <taxon>Streptophyta</taxon>
        <taxon>Embryophyta</taxon>
        <taxon>Tracheophyta</taxon>
        <taxon>Spermatophyta</taxon>
        <taxon>Magnoliopsida</taxon>
        <taxon>eudicotyledons</taxon>
        <taxon>Gunneridae</taxon>
        <taxon>Pentapetalae</taxon>
        <taxon>rosids</taxon>
        <taxon>fabids</taxon>
        <taxon>Cucurbitales</taxon>
        <taxon>Cucurbitaceae</taxon>
        <taxon>Benincaseae</taxon>
        <taxon>Cucumis</taxon>
    </lineage>
</organism>
<dbReference type="Gramene" id="KGN46491">
    <property type="protein sequence ID" value="KGN46491"/>
    <property type="gene ID" value="Csa_6G103010"/>
</dbReference>
<name>A0A0A0KFJ9_CUCSA</name>
<keyword evidence="1" id="KW-0472">Membrane</keyword>
<dbReference type="Proteomes" id="UP000029981">
    <property type="component" value="Chromosome 6"/>
</dbReference>
<reference evidence="2 3" key="2">
    <citation type="journal article" date="2009" name="PLoS ONE">
        <title>An integrated genetic and cytogenetic map of the cucumber genome.</title>
        <authorList>
            <person name="Ren Y."/>
            <person name="Zhang Z."/>
            <person name="Liu J."/>
            <person name="Staub J.E."/>
            <person name="Han Y."/>
            <person name="Cheng Z."/>
            <person name="Li X."/>
            <person name="Lu J."/>
            <person name="Miao H."/>
            <person name="Kang H."/>
            <person name="Xie B."/>
            <person name="Gu X."/>
            <person name="Wang X."/>
            <person name="Du Y."/>
            <person name="Jin W."/>
            <person name="Huang S."/>
        </authorList>
    </citation>
    <scope>NUCLEOTIDE SEQUENCE [LARGE SCALE GENOMIC DNA]</scope>
    <source>
        <strain evidence="3">cv. 9930</strain>
    </source>
</reference>
<dbReference type="PANTHER" id="PTHR36026">
    <property type="entry name" value="OS05G0542100 PROTEIN"/>
    <property type="match status" value="1"/>
</dbReference>
<protein>
    <recommendedName>
        <fullName evidence="4">Fiber protein fb11</fullName>
    </recommendedName>
</protein>
<dbReference type="eggNOG" id="ENOG502S79T">
    <property type="taxonomic scope" value="Eukaryota"/>
</dbReference>
<reference evidence="2 3" key="4">
    <citation type="journal article" date="2011" name="BMC Genomics">
        <title>RNA-Seq improves annotation of protein-coding genes in the cucumber genome.</title>
        <authorList>
            <person name="Li Z."/>
            <person name="Zhang Z."/>
            <person name="Yan P."/>
            <person name="Huang S."/>
            <person name="Fei Z."/>
            <person name="Lin K."/>
        </authorList>
    </citation>
    <scope>NUCLEOTIDE SEQUENCE [LARGE SCALE GENOMIC DNA]</scope>
    <source>
        <strain evidence="3">cv. 9930</strain>
    </source>
</reference>
<dbReference type="STRING" id="3659.A0A0A0KFJ9"/>
<dbReference type="OrthoDB" id="541556at2759"/>
<evidence type="ECO:0000256" key="1">
    <source>
        <dbReference type="SAM" id="Phobius"/>
    </source>
</evidence>
<dbReference type="EMBL" id="CM002927">
    <property type="protein sequence ID" value="KGN46491.1"/>
    <property type="molecule type" value="Genomic_DNA"/>
</dbReference>
<keyword evidence="3" id="KW-1185">Reference proteome</keyword>
<gene>
    <name evidence="2" type="ORF">Csa_6G103010</name>
</gene>
<evidence type="ECO:0000313" key="2">
    <source>
        <dbReference type="EMBL" id="KGN46491.1"/>
    </source>
</evidence>